<feature type="compositionally biased region" description="Basic and acidic residues" evidence="1">
    <location>
        <begin position="121"/>
        <end position="135"/>
    </location>
</feature>
<feature type="compositionally biased region" description="Basic and acidic residues" evidence="1">
    <location>
        <begin position="41"/>
        <end position="51"/>
    </location>
</feature>
<protein>
    <submittedName>
        <fullName evidence="2">Uncharacterized protein</fullName>
    </submittedName>
</protein>
<reference evidence="2 3" key="1">
    <citation type="journal article" date="2016" name="Mol. Biol. Evol.">
        <title>Comparative Genomics of Early-Diverging Mushroom-Forming Fungi Provides Insights into the Origins of Lignocellulose Decay Capabilities.</title>
        <authorList>
            <person name="Nagy L.G."/>
            <person name="Riley R."/>
            <person name="Tritt A."/>
            <person name="Adam C."/>
            <person name="Daum C."/>
            <person name="Floudas D."/>
            <person name="Sun H."/>
            <person name="Yadav J.S."/>
            <person name="Pangilinan J."/>
            <person name="Larsson K.H."/>
            <person name="Matsuura K."/>
            <person name="Barry K."/>
            <person name="Labutti K."/>
            <person name="Kuo R."/>
            <person name="Ohm R.A."/>
            <person name="Bhattacharya S.S."/>
            <person name="Shirouzu T."/>
            <person name="Yoshinaga Y."/>
            <person name="Martin F.M."/>
            <person name="Grigoriev I.V."/>
            <person name="Hibbett D.S."/>
        </authorList>
    </citation>
    <scope>NUCLEOTIDE SEQUENCE [LARGE SCALE GENOMIC DNA]</scope>
    <source>
        <strain evidence="2 3">L-15889</strain>
    </source>
</reference>
<feature type="compositionally biased region" description="Low complexity" evidence="1">
    <location>
        <begin position="69"/>
        <end position="78"/>
    </location>
</feature>
<dbReference type="EMBL" id="KV429073">
    <property type="protein sequence ID" value="KZT67715.1"/>
    <property type="molecule type" value="Genomic_DNA"/>
</dbReference>
<evidence type="ECO:0000256" key="1">
    <source>
        <dbReference type="SAM" id="MobiDB-lite"/>
    </source>
</evidence>
<evidence type="ECO:0000313" key="3">
    <source>
        <dbReference type="Proteomes" id="UP000076727"/>
    </source>
</evidence>
<keyword evidence="3" id="KW-1185">Reference proteome</keyword>
<feature type="compositionally biased region" description="Basic residues" evidence="1">
    <location>
        <begin position="1"/>
        <end position="11"/>
    </location>
</feature>
<dbReference type="OrthoDB" id="3058872at2759"/>
<feature type="region of interest" description="Disordered" evidence="1">
    <location>
        <begin position="1"/>
        <end position="300"/>
    </location>
</feature>
<accession>A0A165P3H6</accession>
<dbReference type="AlphaFoldDB" id="A0A165P3H6"/>
<evidence type="ECO:0000313" key="2">
    <source>
        <dbReference type="EMBL" id="KZT67715.1"/>
    </source>
</evidence>
<feature type="compositionally biased region" description="Basic and acidic residues" evidence="1">
    <location>
        <begin position="193"/>
        <end position="270"/>
    </location>
</feature>
<dbReference type="STRING" id="1314783.A0A165P3H6"/>
<feature type="compositionally biased region" description="Low complexity" evidence="1">
    <location>
        <begin position="271"/>
        <end position="283"/>
    </location>
</feature>
<dbReference type="Proteomes" id="UP000076727">
    <property type="component" value="Unassembled WGS sequence"/>
</dbReference>
<proteinExistence type="predicted"/>
<feature type="compositionally biased region" description="Polar residues" evidence="1">
    <location>
        <begin position="163"/>
        <end position="185"/>
    </location>
</feature>
<name>A0A165P3H6_9APHY</name>
<sequence>MTSRHRTRTTHTQRPEDIPSWTPNEPEPGHPRQAMASTQRHNTERTTDDGHRKHRSSSKRAETSDAVAPSAPVTSHSKSSSKHRSSTQPSTSYHATYPGTHAASSATPVAATSSRAQGVDDPSRSHAKSRSEKPSPRSSNERVALPEDSRSVRHGRTAYPTVATVQAPASTQAYYVEPTQMTSETASKHRRERDKDRDKERERERRREEKAKARLQETESLRAKEKERDRERRREREREAERVSRDRESHRDPERTKERERRREERRAAERAALQAQAPSTAAYRPQQVDDRPAAISVRH</sequence>
<gene>
    <name evidence="2" type="ORF">DAEQUDRAFT_377874</name>
</gene>
<organism evidence="2 3">
    <name type="scientific">Daedalea quercina L-15889</name>
    <dbReference type="NCBI Taxonomy" id="1314783"/>
    <lineage>
        <taxon>Eukaryota</taxon>
        <taxon>Fungi</taxon>
        <taxon>Dikarya</taxon>
        <taxon>Basidiomycota</taxon>
        <taxon>Agaricomycotina</taxon>
        <taxon>Agaricomycetes</taxon>
        <taxon>Polyporales</taxon>
        <taxon>Fomitopsis</taxon>
    </lineage>
</organism>
<feature type="compositionally biased region" description="Low complexity" evidence="1">
    <location>
        <begin position="100"/>
        <end position="116"/>
    </location>
</feature>